<dbReference type="InterPro" id="IPR038147">
    <property type="entry name" value="Cox_sf"/>
</dbReference>
<reference evidence="1 2" key="1">
    <citation type="submission" date="2018-09" db="EMBL/GenBank/DDBJ databases">
        <authorList>
            <person name="Le Fleche-Mateos A."/>
        </authorList>
    </citation>
    <scope>NUCLEOTIDE SEQUENCE [LARGE SCALE GENOMIC DNA]</scope>
    <source>
        <strain evidence="1 2">DSM 27399</strain>
    </source>
</reference>
<dbReference type="InterPro" id="IPR019679">
    <property type="entry name" value="Phage_P2_Cox"/>
</dbReference>
<evidence type="ECO:0000313" key="2">
    <source>
        <dbReference type="Proteomes" id="UP000284908"/>
    </source>
</evidence>
<dbReference type="Pfam" id="PF10743">
    <property type="entry name" value="Phage_Cox"/>
    <property type="match status" value="1"/>
</dbReference>
<dbReference type="AlphaFoldDB" id="A0A419N2T5"/>
<dbReference type="Proteomes" id="UP000284908">
    <property type="component" value="Unassembled WGS sequence"/>
</dbReference>
<dbReference type="RefSeq" id="WP_120134969.1">
    <property type="nucleotide sequence ID" value="NZ_RAHH01000038.1"/>
</dbReference>
<accession>A0A419N2T5</accession>
<dbReference type="EMBL" id="RAHH01000038">
    <property type="protein sequence ID" value="RJT36060.1"/>
    <property type="molecule type" value="Genomic_DNA"/>
</dbReference>
<dbReference type="OrthoDB" id="6494242at2"/>
<gene>
    <name evidence="1" type="ORF">D6C13_22870</name>
</gene>
<sequence length="90" mass="10194">MSKQIVSVSDVMTYTEFAKSIGKTPVAVKSMIEAGKLPIVEMRNPENPTARAENWVYLPAWNAGMKLAFEKRPKEIRDGWLMWLGLGEPR</sequence>
<keyword evidence="2" id="KW-1185">Reference proteome</keyword>
<dbReference type="Gene3D" id="6.10.200.10">
    <property type="entry name" value="Regulatory phage protein Cox"/>
    <property type="match status" value="1"/>
</dbReference>
<evidence type="ECO:0000313" key="1">
    <source>
        <dbReference type="EMBL" id="RJT36060.1"/>
    </source>
</evidence>
<evidence type="ECO:0008006" key="3">
    <source>
        <dbReference type="Google" id="ProtNLM"/>
    </source>
</evidence>
<proteinExistence type="predicted"/>
<protein>
    <recommendedName>
        <fullName evidence="3">Regulatory phage protein cox</fullName>
    </recommendedName>
</protein>
<organism evidence="1 2">
    <name type="scientific">Rahnella woolbedingensis</name>
    <dbReference type="NCBI Taxonomy" id="1510574"/>
    <lineage>
        <taxon>Bacteria</taxon>
        <taxon>Pseudomonadati</taxon>
        <taxon>Pseudomonadota</taxon>
        <taxon>Gammaproteobacteria</taxon>
        <taxon>Enterobacterales</taxon>
        <taxon>Yersiniaceae</taxon>
        <taxon>Rahnella</taxon>
    </lineage>
</organism>
<comment type="caution">
    <text evidence="1">The sequence shown here is derived from an EMBL/GenBank/DDBJ whole genome shotgun (WGS) entry which is preliminary data.</text>
</comment>
<name>A0A419N2T5_9GAMM</name>